<dbReference type="EMBL" id="LT629690">
    <property type="protein sequence ID" value="SDF80551.1"/>
    <property type="molecule type" value="Genomic_DNA"/>
</dbReference>
<name>A0A1G7P2T7_9BACT</name>
<evidence type="ECO:0000313" key="1">
    <source>
        <dbReference type="EMBL" id="SDF80551.1"/>
    </source>
</evidence>
<sequence>MALCPIALMRKEASPLDFDKIICIGWYDGVTSGLLISSDPVRAFRFDLIAWDASQDRRIFALSPLDEDKFYEATDLLKECSPMTWPRWHPALPQREDNRAMHEQLDDILKSAARPEYVFGADALLETIYVIKELALPESHLLPIVPPDFFSGELELMDFNYWASYLGMQSDS</sequence>
<evidence type="ECO:0000313" key="2">
    <source>
        <dbReference type="Proteomes" id="UP000182427"/>
    </source>
</evidence>
<dbReference type="AlphaFoldDB" id="A0A1G7P2T7"/>
<proteinExistence type="predicted"/>
<accession>A0A1G7P2T7</accession>
<organism evidence="1 2">
    <name type="scientific">Terriglobus roseus</name>
    <dbReference type="NCBI Taxonomy" id="392734"/>
    <lineage>
        <taxon>Bacteria</taxon>
        <taxon>Pseudomonadati</taxon>
        <taxon>Acidobacteriota</taxon>
        <taxon>Terriglobia</taxon>
        <taxon>Terriglobales</taxon>
        <taxon>Acidobacteriaceae</taxon>
        <taxon>Terriglobus</taxon>
    </lineage>
</organism>
<reference evidence="2" key="1">
    <citation type="submission" date="2016-10" db="EMBL/GenBank/DDBJ databases">
        <authorList>
            <person name="Varghese N."/>
            <person name="Submissions S."/>
        </authorList>
    </citation>
    <scope>NUCLEOTIDE SEQUENCE [LARGE SCALE GENOMIC DNA]</scope>
    <source>
        <strain evidence="2">GAS232</strain>
    </source>
</reference>
<keyword evidence="2" id="KW-1185">Reference proteome</keyword>
<protein>
    <submittedName>
        <fullName evidence="1">Uncharacterized protein</fullName>
    </submittedName>
</protein>
<dbReference type="Proteomes" id="UP000182427">
    <property type="component" value="Chromosome I"/>
</dbReference>
<gene>
    <name evidence="1" type="ORF">SAMN05444167_3367</name>
</gene>